<dbReference type="GO" id="GO:0015074">
    <property type="term" value="P:DNA integration"/>
    <property type="evidence" value="ECO:0007669"/>
    <property type="project" value="InterPro"/>
</dbReference>
<sequence length="506" mass="58102">MNKLKVLNAHRDILYAKNESYTFGLDDEFWELSRNIKLNVGEATEKLSENLRYGYVNTLKYFAEEISPGSVKQINRVFMKLISVMSFDTLDEAVMLTTKSNDKFSNQDIICLRILIKKWYELGFKGVTKSCVDLVDNWTIKDNKKGEVVKRRDPYQGPLTDMEFDNFYDAVSRAYQKGTISYSDLAMALITIHTGRRSLQITQIKTKDIIKERAINECYINIPRIKQGEKYRASFRRFRITDELFNIFKEQARIVSESFSKQLGRKLSEKEILELPLFVCQERLEGVVEGENLHEILSSDRLHAYAMKCTQTLKRIAITEDVISERTGEVINMNARRFRYTLGTRLAREGYGEVVIGELLDHSTLMYTGVYVQSGPDSLNKIEDAVSVELSYYAKMFQGVLINKSEDKYPGGNIRINTGEKSGQCASCKSCTACVPIPCYTCMHFRPFVEGPHEKLLEYLLNERNRIQCIVADPMTTQILDRTIIAVSEVINKCKEFKSNPEVLNG</sequence>
<dbReference type="SUPFAM" id="SSF56349">
    <property type="entry name" value="DNA breaking-rejoining enzymes"/>
    <property type="match status" value="1"/>
</dbReference>
<gene>
    <name evidence="2" type="ORF">SAMN05428971_0379</name>
</gene>
<dbReference type="Gene3D" id="1.10.443.10">
    <property type="entry name" value="Intergrase catalytic core"/>
    <property type="match status" value="1"/>
</dbReference>
<dbReference type="InterPro" id="IPR013762">
    <property type="entry name" value="Integrase-like_cat_sf"/>
</dbReference>
<organism evidence="2 3">
    <name type="scientific">Candidatus Pantoea varia</name>
    <dbReference type="NCBI Taxonomy" id="1881036"/>
    <lineage>
        <taxon>Bacteria</taxon>
        <taxon>Pseudomonadati</taxon>
        <taxon>Pseudomonadota</taxon>
        <taxon>Gammaproteobacteria</taxon>
        <taxon>Enterobacterales</taxon>
        <taxon>Erwiniaceae</taxon>
        <taxon>Pantoea</taxon>
    </lineage>
</organism>
<dbReference type="Proteomes" id="UP000198968">
    <property type="component" value="Unassembled WGS sequence"/>
</dbReference>
<evidence type="ECO:0000256" key="1">
    <source>
        <dbReference type="ARBA" id="ARBA00023172"/>
    </source>
</evidence>
<dbReference type="RefSeq" id="WP_090959295.1">
    <property type="nucleotide sequence ID" value="NZ_FOVG01000001.1"/>
</dbReference>
<protein>
    <submittedName>
        <fullName evidence="2">Phage integrase family protein</fullName>
    </submittedName>
</protein>
<dbReference type="OrthoDB" id="8368662at2"/>
<proteinExistence type="predicted"/>
<dbReference type="NCBIfam" id="NF041502">
    <property type="entry name" value="integrase_1"/>
    <property type="match status" value="1"/>
</dbReference>
<dbReference type="GO" id="GO:0006310">
    <property type="term" value="P:DNA recombination"/>
    <property type="evidence" value="ECO:0007669"/>
    <property type="project" value="UniProtKB-KW"/>
</dbReference>
<dbReference type="GO" id="GO:0003677">
    <property type="term" value="F:DNA binding"/>
    <property type="evidence" value="ECO:0007669"/>
    <property type="project" value="InterPro"/>
</dbReference>
<dbReference type="EMBL" id="FOVG01000001">
    <property type="protein sequence ID" value="SFN17846.1"/>
    <property type="molecule type" value="Genomic_DNA"/>
</dbReference>
<reference evidence="3" key="1">
    <citation type="submission" date="2016-10" db="EMBL/GenBank/DDBJ databases">
        <authorList>
            <person name="Varghese N."/>
            <person name="Submissions S."/>
        </authorList>
    </citation>
    <scope>NUCLEOTIDE SEQUENCE [LARGE SCALE GENOMIC DNA]</scope>
    <source>
        <strain evidence="3">OV426</strain>
    </source>
</reference>
<keyword evidence="1" id="KW-0233">DNA recombination</keyword>
<dbReference type="InterPro" id="IPR011010">
    <property type="entry name" value="DNA_brk_join_enz"/>
</dbReference>
<accession>A0A1I4WXG1</accession>
<evidence type="ECO:0000313" key="3">
    <source>
        <dbReference type="Proteomes" id="UP000198968"/>
    </source>
</evidence>
<evidence type="ECO:0000313" key="2">
    <source>
        <dbReference type="EMBL" id="SFN17846.1"/>
    </source>
</evidence>
<keyword evidence="3" id="KW-1185">Reference proteome</keyword>
<dbReference type="AlphaFoldDB" id="A0A1I4WXG1"/>
<dbReference type="InterPro" id="IPR048120">
    <property type="entry name" value="Integrase-like"/>
</dbReference>
<name>A0A1I4WXG1_9GAMM</name>